<evidence type="ECO:0000313" key="4">
    <source>
        <dbReference type="RefSeq" id="XP_017326153.2"/>
    </source>
</evidence>
<proteinExistence type="predicted"/>
<protein>
    <submittedName>
        <fullName evidence="4">Uncharacterized protein LOC108266858</fullName>
    </submittedName>
</protein>
<dbReference type="Pfam" id="PF00531">
    <property type="entry name" value="Death"/>
    <property type="match status" value="1"/>
</dbReference>
<organism evidence="3 4">
    <name type="scientific">Ictalurus punctatus</name>
    <name type="common">Channel catfish</name>
    <name type="synonym">Silurus punctatus</name>
    <dbReference type="NCBI Taxonomy" id="7998"/>
    <lineage>
        <taxon>Eukaryota</taxon>
        <taxon>Metazoa</taxon>
        <taxon>Chordata</taxon>
        <taxon>Craniata</taxon>
        <taxon>Vertebrata</taxon>
        <taxon>Euteleostomi</taxon>
        <taxon>Actinopterygii</taxon>
        <taxon>Neopterygii</taxon>
        <taxon>Teleostei</taxon>
        <taxon>Ostariophysi</taxon>
        <taxon>Siluriformes</taxon>
        <taxon>Ictaluridae</taxon>
        <taxon>Ictalurus</taxon>
    </lineage>
</organism>
<sequence>MFLSCLCRFLLSSLWFSLTSRKRAIMRFGRAKCMISMKSIQDISKQLGFEWSVLAYELGFTRIEVRQFHATSKEKRDQAKSMLESWYERTWDKPNKTKVLQDGLEHAGRRDLAERLRCLHWGHQKLSRRVELPSAFPFLITVHKTIDKKQALRRINELNRSFN</sequence>
<dbReference type="RefSeq" id="XP_017326153.2">
    <property type="nucleotide sequence ID" value="XM_017470664.2"/>
</dbReference>
<dbReference type="CDD" id="cd01670">
    <property type="entry name" value="Death"/>
    <property type="match status" value="1"/>
</dbReference>
<evidence type="ECO:0000259" key="2">
    <source>
        <dbReference type="PROSITE" id="PS50017"/>
    </source>
</evidence>
<feature type="signal peptide" evidence="1">
    <location>
        <begin position="1"/>
        <end position="21"/>
    </location>
</feature>
<dbReference type="OMA" id="AFPPIND"/>
<dbReference type="PROSITE" id="PS50017">
    <property type="entry name" value="DEATH_DOMAIN"/>
    <property type="match status" value="1"/>
</dbReference>
<keyword evidence="3" id="KW-1185">Reference proteome</keyword>
<dbReference type="AlphaFoldDB" id="A0A2D0R6C9"/>
<dbReference type="Gene3D" id="1.10.533.10">
    <property type="entry name" value="Death Domain, Fas"/>
    <property type="match status" value="1"/>
</dbReference>
<reference evidence="4" key="2">
    <citation type="submission" date="2025-08" db="UniProtKB">
        <authorList>
            <consortium name="RefSeq"/>
        </authorList>
    </citation>
    <scope>IDENTIFICATION</scope>
    <source>
        <tissue evidence="4">Blood</tissue>
    </source>
</reference>
<gene>
    <name evidence="4" type="primary">LOC108266858</name>
</gene>
<dbReference type="SUPFAM" id="SSF47986">
    <property type="entry name" value="DEATH domain"/>
    <property type="match status" value="1"/>
</dbReference>
<dbReference type="GO" id="GO:0007165">
    <property type="term" value="P:signal transduction"/>
    <property type="evidence" value="ECO:0007669"/>
    <property type="project" value="InterPro"/>
</dbReference>
<dbReference type="Proteomes" id="UP000221080">
    <property type="component" value="Chromosome 6"/>
</dbReference>
<dbReference type="KEGG" id="ipu:108266858"/>
<evidence type="ECO:0000313" key="3">
    <source>
        <dbReference type="Proteomes" id="UP000221080"/>
    </source>
</evidence>
<dbReference type="OrthoDB" id="9988315at2759"/>
<keyword evidence="1" id="KW-0732">Signal</keyword>
<reference evidence="3" key="1">
    <citation type="journal article" date="2016" name="Nat. Commun.">
        <title>The channel catfish genome sequence provides insights into the evolution of scale formation in teleosts.</title>
        <authorList>
            <person name="Liu Z."/>
            <person name="Liu S."/>
            <person name="Yao J."/>
            <person name="Bao L."/>
            <person name="Zhang J."/>
            <person name="Li Y."/>
            <person name="Jiang C."/>
            <person name="Sun L."/>
            <person name="Wang R."/>
            <person name="Zhang Y."/>
            <person name="Zhou T."/>
            <person name="Zeng Q."/>
            <person name="Fu Q."/>
            <person name="Gao S."/>
            <person name="Li N."/>
            <person name="Koren S."/>
            <person name="Jiang Y."/>
            <person name="Zimin A."/>
            <person name="Xu P."/>
            <person name="Phillippy A.M."/>
            <person name="Geng X."/>
            <person name="Song L."/>
            <person name="Sun F."/>
            <person name="Li C."/>
            <person name="Wang X."/>
            <person name="Chen A."/>
            <person name="Jin Y."/>
            <person name="Yuan Z."/>
            <person name="Yang Y."/>
            <person name="Tan S."/>
            <person name="Peatman E."/>
            <person name="Lu J."/>
            <person name="Qin Z."/>
            <person name="Dunham R."/>
            <person name="Li Z."/>
            <person name="Sonstegard T."/>
            <person name="Feng J."/>
            <person name="Danzmann R.G."/>
            <person name="Schroeder S."/>
            <person name="Scheffler B."/>
            <person name="Duke M.V."/>
            <person name="Ballard L."/>
            <person name="Kucuktas H."/>
            <person name="Kaltenboeck L."/>
            <person name="Liu H."/>
            <person name="Armbruster J."/>
            <person name="Xie Y."/>
            <person name="Kirby M.L."/>
            <person name="Tian Y."/>
            <person name="Flanagan M.E."/>
            <person name="Mu W."/>
            <person name="Waldbieser G.C."/>
        </authorList>
    </citation>
    <scope>NUCLEOTIDE SEQUENCE [LARGE SCALE GENOMIC DNA]</scope>
    <source>
        <strain evidence="3">SDA103</strain>
    </source>
</reference>
<feature type="chain" id="PRO_5037847136" evidence="1">
    <location>
        <begin position="22"/>
        <end position="163"/>
    </location>
</feature>
<evidence type="ECO:0000256" key="1">
    <source>
        <dbReference type="SAM" id="SignalP"/>
    </source>
</evidence>
<feature type="domain" description="Death" evidence="2">
    <location>
        <begin position="36"/>
        <end position="120"/>
    </location>
</feature>
<dbReference type="InterPro" id="IPR000488">
    <property type="entry name" value="Death_dom"/>
</dbReference>
<name>A0A2D0R6C9_ICTPU</name>
<dbReference type="GeneID" id="108266858"/>
<accession>A0A2D0R6C9</accession>
<dbReference type="InterPro" id="IPR011029">
    <property type="entry name" value="DEATH-like_dom_sf"/>
</dbReference>